<keyword evidence="1" id="KW-0175">Coiled coil</keyword>
<organism evidence="3 4">
    <name type="scientific">Castilleja foliolosa</name>
    <dbReference type="NCBI Taxonomy" id="1961234"/>
    <lineage>
        <taxon>Eukaryota</taxon>
        <taxon>Viridiplantae</taxon>
        <taxon>Streptophyta</taxon>
        <taxon>Embryophyta</taxon>
        <taxon>Tracheophyta</taxon>
        <taxon>Spermatophyta</taxon>
        <taxon>Magnoliopsida</taxon>
        <taxon>eudicotyledons</taxon>
        <taxon>Gunneridae</taxon>
        <taxon>Pentapetalae</taxon>
        <taxon>asterids</taxon>
        <taxon>lamiids</taxon>
        <taxon>Lamiales</taxon>
        <taxon>Orobanchaceae</taxon>
        <taxon>Pedicularideae</taxon>
        <taxon>Castillejinae</taxon>
        <taxon>Castilleja</taxon>
    </lineage>
</organism>
<sequence length="575" mass="65159">MAKKKVSQSQQEQSLPKQEDFVKVVTPSMDSESSEKLESLKSLNQMLVKEAFERRQQVETELTRSHSEKEEMKSELTRLAESAATLELERNVVSVYVGVQLGLKGEAIEQKMRELEIVINEKEGQIGLLNGKLTVIEGALNAEREVSKKVRLERDEIKDKLDLQINDGEGLRASLNESEEKKEAVERELGELKAVYNDIEIRFESVTKEKDSMERGLRESEKSIEEMKEKVHTAVKEKERVEEEKAVETARRNELEDDVSQLSETVASLQKEESKLRAIVAELEKKYIVGEERRKEMEREIFQLAEEKKLSEKEIEALSGEKIAIERDLSDALTKFETLVNENSVVVEDKGRLESEVAKLKGVVLKLEEKIRSLESEVVEFDKVKIEKDEMKNHFDEEKKSGIRLKEMVRALEEKIEENVEVCEKVKVENGVMLSEKVELESQCDMLKKDIRSLENTISEARSEFDLVKGKVGKADANAGVVLSMLKGTAVFCSDVGAGDLVGNGEEIEEYAVELEMIRNAFKGKESKIESMKRQLEVLQGCVEDANKKKNIWTILSSATTLLAAVSLAYVARGH</sequence>
<feature type="coiled-coil region" evidence="1">
    <location>
        <begin position="409"/>
        <end position="471"/>
    </location>
</feature>
<comment type="caution">
    <text evidence="3">The sequence shown here is derived from an EMBL/GenBank/DDBJ whole genome shotgun (WGS) entry which is preliminary data.</text>
</comment>
<feature type="coiled-coil region" evidence="1">
    <location>
        <begin position="55"/>
        <end position="125"/>
    </location>
</feature>
<dbReference type="AlphaFoldDB" id="A0ABD3DWL9"/>
<proteinExistence type="predicted"/>
<evidence type="ECO:0000313" key="4">
    <source>
        <dbReference type="Proteomes" id="UP001632038"/>
    </source>
</evidence>
<evidence type="ECO:0000256" key="1">
    <source>
        <dbReference type="SAM" id="Coils"/>
    </source>
</evidence>
<reference evidence="4" key="1">
    <citation type="journal article" date="2024" name="IScience">
        <title>Strigolactones Initiate the Formation of Haustorium-like Structures in Castilleja.</title>
        <authorList>
            <person name="Buerger M."/>
            <person name="Peterson D."/>
            <person name="Chory J."/>
        </authorList>
    </citation>
    <scope>NUCLEOTIDE SEQUENCE [LARGE SCALE GENOMIC DNA]</scope>
</reference>
<feature type="region of interest" description="Disordered" evidence="2">
    <location>
        <begin position="1"/>
        <end position="37"/>
    </location>
</feature>
<protein>
    <submittedName>
        <fullName evidence="3">Uncharacterized protein</fullName>
    </submittedName>
</protein>
<keyword evidence="4" id="KW-1185">Reference proteome</keyword>
<dbReference type="EMBL" id="JAVIJP010000013">
    <property type="protein sequence ID" value="KAL3645319.1"/>
    <property type="molecule type" value="Genomic_DNA"/>
</dbReference>
<accession>A0ABD3DWL9</accession>
<name>A0ABD3DWL9_9LAMI</name>
<feature type="coiled-coil region" evidence="1">
    <location>
        <begin position="350"/>
        <end position="384"/>
    </location>
</feature>
<evidence type="ECO:0000313" key="3">
    <source>
        <dbReference type="EMBL" id="KAL3645319.1"/>
    </source>
</evidence>
<evidence type="ECO:0000256" key="2">
    <source>
        <dbReference type="SAM" id="MobiDB-lite"/>
    </source>
</evidence>
<dbReference type="SUPFAM" id="SSF57997">
    <property type="entry name" value="Tropomyosin"/>
    <property type="match status" value="1"/>
</dbReference>
<dbReference type="Proteomes" id="UP001632038">
    <property type="component" value="Unassembled WGS sequence"/>
</dbReference>
<feature type="coiled-coil region" evidence="1">
    <location>
        <begin position="168"/>
        <end position="321"/>
    </location>
</feature>
<gene>
    <name evidence="3" type="ORF">CASFOL_010499</name>
</gene>
<feature type="coiled-coil region" evidence="1">
    <location>
        <begin position="515"/>
        <end position="549"/>
    </location>
</feature>